<comment type="caution">
    <text evidence="4">The sequence shown here is derived from an EMBL/GenBank/DDBJ whole genome shotgun (WGS) entry which is preliminary data.</text>
</comment>
<sequence>MGNSGTGDTDAEDASRLPVRPPKPGKAMSVFVLLAGLGIVGVGAYSYVADSGTLENRVQITAEVSEVGVEQLQGSRGRESYVPAVTFQYRFRGTSYTSDRIYPGTTQPRYEDRAAAQSRASAYAVGERVTAYVDPGAPGQAFLEDSRSGQATGAFFVGVIVSLIGGLGLYQARREARARERLS</sequence>
<keyword evidence="2" id="KW-0472">Membrane</keyword>
<dbReference type="InterPro" id="IPR021994">
    <property type="entry name" value="DUF3592"/>
</dbReference>
<gene>
    <name evidence="4" type="ORF">NDI56_14820</name>
</gene>
<evidence type="ECO:0000313" key="4">
    <source>
        <dbReference type="EMBL" id="MDS0260677.1"/>
    </source>
</evidence>
<dbReference type="Proteomes" id="UP001259659">
    <property type="component" value="Unassembled WGS sequence"/>
</dbReference>
<organism evidence="4 5">
    <name type="scientific">Haloarcula saliterrae</name>
    <dbReference type="NCBI Taxonomy" id="2950534"/>
    <lineage>
        <taxon>Archaea</taxon>
        <taxon>Methanobacteriati</taxon>
        <taxon>Methanobacteriota</taxon>
        <taxon>Stenosarchaea group</taxon>
        <taxon>Halobacteria</taxon>
        <taxon>Halobacteriales</taxon>
        <taxon>Haloarculaceae</taxon>
        <taxon>Haloarcula</taxon>
    </lineage>
</organism>
<dbReference type="Pfam" id="PF12158">
    <property type="entry name" value="DUF3592"/>
    <property type="match status" value="1"/>
</dbReference>
<keyword evidence="5" id="KW-1185">Reference proteome</keyword>
<evidence type="ECO:0000256" key="2">
    <source>
        <dbReference type="SAM" id="Phobius"/>
    </source>
</evidence>
<dbReference type="RefSeq" id="WP_310920406.1">
    <property type="nucleotide sequence ID" value="NZ_JAMQON010000004.1"/>
</dbReference>
<protein>
    <submittedName>
        <fullName evidence="4">DUF3592 domain-containing protein</fullName>
    </submittedName>
</protein>
<feature type="domain" description="DUF3592" evidence="3">
    <location>
        <begin position="62"/>
        <end position="146"/>
    </location>
</feature>
<keyword evidence="2" id="KW-1133">Transmembrane helix</keyword>
<keyword evidence="2" id="KW-0812">Transmembrane</keyword>
<feature type="region of interest" description="Disordered" evidence="1">
    <location>
        <begin position="1"/>
        <end position="21"/>
    </location>
</feature>
<evidence type="ECO:0000256" key="1">
    <source>
        <dbReference type="SAM" id="MobiDB-lite"/>
    </source>
</evidence>
<accession>A0ABU2FEL6</accession>
<proteinExistence type="predicted"/>
<reference evidence="4 5" key="1">
    <citation type="submission" date="2022-06" db="EMBL/GenBank/DDBJ databases">
        <title>Haloarcula sp. a new haloarchaeum isolate from saline soil.</title>
        <authorList>
            <person name="Strakova D."/>
            <person name="Galisteo C."/>
            <person name="Sanchez-Porro C."/>
            <person name="Ventosa A."/>
        </authorList>
    </citation>
    <scope>NUCLEOTIDE SEQUENCE [LARGE SCALE GENOMIC DNA]</scope>
    <source>
        <strain evidence="4 5">S1CR25-12</strain>
    </source>
</reference>
<evidence type="ECO:0000259" key="3">
    <source>
        <dbReference type="Pfam" id="PF12158"/>
    </source>
</evidence>
<dbReference type="EMBL" id="JAMQON010000004">
    <property type="protein sequence ID" value="MDS0260677.1"/>
    <property type="molecule type" value="Genomic_DNA"/>
</dbReference>
<evidence type="ECO:0000313" key="5">
    <source>
        <dbReference type="Proteomes" id="UP001259659"/>
    </source>
</evidence>
<feature type="transmembrane region" description="Helical" evidence="2">
    <location>
        <begin position="153"/>
        <end position="172"/>
    </location>
</feature>
<feature type="transmembrane region" description="Helical" evidence="2">
    <location>
        <begin position="30"/>
        <end position="48"/>
    </location>
</feature>
<name>A0ABU2FEL6_9EURY</name>